<dbReference type="InterPro" id="IPR006566">
    <property type="entry name" value="FBD"/>
</dbReference>
<evidence type="ECO:0000259" key="1">
    <source>
        <dbReference type="Pfam" id="PF08387"/>
    </source>
</evidence>
<evidence type="ECO:0000313" key="3">
    <source>
        <dbReference type="EnsemblPlants" id="KRH13205"/>
    </source>
</evidence>
<dbReference type="Proteomes" id="UP000008827">
    <property type="component" value="Chromosome 15"/>
</dbReference>
<evidence type="ECO:0000313" key="2">
    <source>
        <dbReference type="EMBL" id="KRH13205.1"/>
    </source>
</evidence>
<dbReference type="AlphaFoldDB" id="A0A0R0GEA8"/>
<reference evidence="2 3" key="1">
    <citation type="journal article" date="2010" name="Nature">
        <title>Genome sequence of the palaeopolyploid soybean.</title>
        <authorList>
            <person name="Schmutz J."/>
            <person name="Cannon S.B."/>
            <person name="Schlueter J."/>
            <person name="Ma J."/>
            <person name="Mitros T."/>
            <person name="Nelson W."/>
            <person name="Hyten D.L."/>
            <person name="Song Q."/>
            <person name="Thelen J.J."/>
            <person name="Cheng J."/>
            <person name="Xu D."/>
            <person name="Hellsten U."/>
            <person name="May G.D."/>
            <person name="Yu Y."/>
            <person name="Sakurai T."/>
            <person name="Umezawa T."/>
            <person name="Bhattacharyya M.K."/>
            <person name="Sandhu D."/>
            <person name="Valliyodan B."/>
            <person name="Lindquist E."/>
            <person name="Peto M."/>
            <person name="Grant D."/>
            <person name="Shu S."/>
            <person name="Goodstein D."/>
            <person name="Barry K."/>
            <person name="Futrell-Griggs M."/>
            <person name="Abernathy B."/>
            <person name="Du J."/>
            <person name="Tian Z."/>
            <person name="Zhu L."/>
            <person name="Gill N."/>
            <person name="Joshi T."/>
            <person name="Libault M."/>
            <person name="Sethuraman A."/>
            <person name="Zhang X.-C."/>
            <person name="Shinozaki K."/>
            <person name="Nguyen H.T."/>
            <person name="Wing R.A."/>
            <person name="Cregan P."/>
            <person name="Specht J."/>
            <person name="Grimwood J."/>
            <person name="Rokhsar D."/>
            <person name="Stacey G."/>
            <person name="Shoemaker R.C."/>
            <person name="Jackson S.A."/>
        </authorList>
    </citation>
    <scope>NUCLEOTIDE SEQUENCE</scope>
    <source>
        <strain evidence="3">cv. Williams 82</strain>
        <tissue evidence="2">Callus</tissue>
    </source>
</reference>
<gene>
    <name evidence="2" type="ORF">GLYMA_15G222600</name>
</gene>
<dbReference type="Gramene" id="KRH13205">
    <property type="protein sequence ID" value="KRH13205"/>
    <property type="gene ID" value="GLYMA_15G222600"/>
</dbReference>
<dbReference type="EMBL" id="CM000848">
    <property type="protein sequence ID" value="KRH13205.1"/>
    <property type="molecule type" value="Genomic_DNA"/>
</dbReference>
<name>A0A0R0GEA8_SOYBN</name>
<evidence type="ECO:0000313" key="4">
    <source>
        <dbReference type="Proteomes" id="UP000008827"/>
    </source>
</evidence>
<dbReference type="InParanoid" id="A0A0R0GEA8"/>
<reference evidence="2" key="3">
    <citation type="submission" date="2018-07" db="EMBL/GenBank/DDBJ databases">
        <title>WGS assembly of Glycine max.</title>
        <authorList>
            <person name="Schmutz J."/>
            <person name="Cannon S."/>
            <person name="Schlueter J."/>
            <person name="Ma J."/>
            <person name="Mitros T."/>
            <person name="Nelson W."/>
            <person name="Hyten D."/>
            <person name="Song Q."/>
            <person name="Thelen J."/>
            <person name="Cheng J."/>
            <person name="Xu D."/>
            <person name="Hellsten U."/>
            <person name="May G."/>
            <person name="Yu Y."/>
            <person name="Sakurai T."/>
            <person name="Umezawa T."/>
            <person name="Bhattacharyya M."/>
            <person name="Sandhu D."/>
            <person name="Valliyodan B."/>
            <person name="Lindquist E."/>
            <person name="Peto M."/>
            <person name="Grant D."/>
            <person name="Shu S."/>
            <person name="Goodstein D."/>
            <person name="Barry K."/>
            <person name="Futrell-Griggs M."/>
            <person name="Abernathy B."/>
            <person name="Du J."/>
            <person name="Tian Z."/>
            <person name="Zhu L."/>
            <person name="Gill N."/>
            <person name="Joshi T."/>
            <person name="Libault M."/>
            <person name="Sethuraman A."/>
            <person name="Zhang X."/>
            <person name="Shinozaki K."/>
            <person name="Nguyen H."/>
            <person name="Wing R."/>
            <person name="Cregan P."/>
            <person name="Specht J."/>
            <person name="Grimwood J."/>
            <person name="Rokhsar D."/>
            <person name="Stacey G."/>
            <person name="Shoemaker R."/>
            <person name="Jackson S."/>
        </authorList>
    </citation>
    <scope>NUCLEOTIDE SEQUENCE</scope>
    <source>
        <tissue evidence="2">Callus</tissue>
    </source>
</reference>
<sequence length="263" mass="30162">MEKTRIESRRMTLRIFNMENPFNVKEVLELEMNNFVIKVPNIVSLSSLTVLELSRINLTSVSSTDSHDLTLNFPVLREYSTKNYTWFNTKEVTFEVPLLEVLLIKHSHIPDTILFNLDLSTTHIASTTIDPHKFEKEDTPFLSCELRKQFNNNVGCLKFEQLEALAFPQDDIPAFGMLSCLELGKVTSEFLLNLLLKTPSLNTLIIKELLEFDEELSNLDKVPSCFISNLIMVNFGRLNGDQYELSFAKFAMQNAQVLERGCL</sequence>
<organism evidence="2">
    <name type="scientific">Glycine max</name>
    <name type="common">Soybean</name>
    <name type="synonym">Glycine hispida</name>
    <dbReference type="NCBI Taxonomy" id="3847"/>
    <lineage>
        <taxon>Eukaryota</taxon>
        <taxon>Viridiplantae</taxon>
        <taxon>Streptophyta</taxon>
        <taxon>Embryophyta</taxon>
        <taxon>Tracheophyta</taxon>
        <taxon>Spermatophyta</taxon>
        <taxon>Magnoliopsida</taxon>
        <taxon>eudicotyledons</taxon>
        <taxon>Gunneridae</taxon>
        <taxon>Pentapetalae</taxon>
        <taxon>rosids</taxon>
        <taxon>fabids</taxon>
        <taxon>Fabales</taxon>
        <taxon>Fabaceae</taxon>
        <taxon>Papilionoideae</taxon>
        <taxon>50 kb inversion clade</taxon>
        <taxon>NPAAA clade</taxon>
        <taxon>indigoferoid/millettioid clade</taxon>
        <taxon>Phaseoleae</taxon>
        <taxon>Glycine</taxon>
        <taxon>Glycine subgen. Soja</taxon>
    </lineage>
</organism>
<dbReference type="OMA" id="ADIHIGW"/>
<proteinExistence type="predicted"/>
<dbReference type="Pfam" id="PF08387">
    <property type="entry name" value="FBD"/>
    <property type="match status" value="1"/>
</dbReference>
<keyword evidence="4" id="KW-1185">Reference proteome</keyword>
<reference evidence="3" key="2">
    <citation type="submission" date="2018-02" db="UniProtKB">
        <authorList>
            <consortium name="EnsemblPlants"/>
        </authorList>
    </citation>
    <scope>IDENTIFICATION</scope>
    <source>
        <strain evidence="3">Williams 82</strain>
    </source>
</reference>
<accession>A0A0R0GEA8</accession>
<protein>
    <recommendedName>
        <fullName evidence="1">FBD domain-containing protein</fullName>
    </recommendedName>
</protein>
<feature type="domain" description="FBD" evidence="1">
    <location>
        <begin position="221"/>
        <end position="259"/>
    </location>
</feature>
<dbReference type="EnsemblPlants" id="KRH13205">
    <property type="protein sequence ID" value="KRH13205"/>
    <property type="gene ID" value="GLYMA_15G222600"/>
</dbReference>